<dbReference type="SMART" id="SM00304">
    <property type="entry name" value="HAMP"/>
    <property type="match status" value="1"/>
</dbReference>
<dbReference type="PROSITE" id="PS50111">
    <property type="entry name" value="CHEMOTAXIS_TRANSDUC_2"/>
    <property type="match status" value="1"/>
</dbReference>
<dbReference type="InterPro" id="IPR003660">
    <property type="entry name" value="HAMP_dom"/>
</dbReference>
<keyword evidence="12" id="KW-1185">Reference proteome</keyword>
<keyword evidence="4 6" id="KW-0807">Transducer</keyword>
<dbReference type="Proteomes" id="UP000199668">
    <property type="component" value="Unassembled WGS sequence"/>
</dbReference>
<dbReference type="GO" id="GO:0005886">
    <property type="term" value="C:plasma membrane"/>
    <property type="evidence" value="ECO:0007669"/>
    <property type="project" value="UniProtKB-SubCell"/>
</dbReference>
<dbReference type="CDD" id="cd06225">
    <property type="entry name" value="HAMP"/>
    <property type="match status" value="1"/>
</dbReference>
<sequence>MLQRRWNNLNIGKKFGTALTVTILLFIISTVIVSFQLTQVQSNMSSVETQAERSINITEMASLFRSKDARIADYMIAEDQQLLEEYETQRSEFQDLLNSIEPQLNTGEQRNLFNQIKSNDTEADRVFTERIVPAVQDGDTQGLYTFREQTIDYRSNTSDLLGQLRQLIDEERQASIQEAHHQASVAFWTLIISIIASTLLGGLIVLLVSRFVNRNLKKVVTISNEVADGNLDVDTISYNSKDEIGQIAAGFNTMVESLRSTVHQIQDISEQVSSRSGELTRSSREVSSGAQQISSTMEELSSGAEEQAGTSSEISSIMSELDEQIRESNEESRELEESSQVVSQKSRDGRTQMAESVNQMHNITSLVQDTSEKVKGLESRSREISKLIEVIEDIAEQTNLLALNAAIEAARAGETGKGFAVVAEEVRKLAEQVSNSVSDITGIIHGVQDETNAVVQSLDEGQQTVEDGSRQIEVSRDYFDVINESIDSMQYRIQTVASNLTSIAAHSAKVRESGEEIASTSEETSAGIEQVSGTTEQQNAAMQEVAGNAESLSHMAEELNGLTNKFRL</sequence>
<feature type="compositionally biased region" description="Low complexity" evidence="7">
    <location>
        <begin position="516"/>
        <end position="527"/>
    </location>
</feature>
<protein>
    <submittedName>
        <fullName evidence="11">Methyl-accepting chemotaxis protein</fullName>
    </submittedName>
</protein>
<dbReference type="Pfam" id="PF00672">
    <property type="entry name" value="HAMP"/>
    <property type="match status" value="1"/>
</dbReference>
<feature type="domain" description="Methyl-accepting transducer" evidence="9">
    <location>
        <begin position="282"/>
        <end position="532"/>
    </location>
</feature>
<dbReference type="EMBL" id="FOTY01000023">
    <property type="protein sequence ID" value="SFM23313.1"/>
    <property type="molecule type" value="Genomic_DNA"/>
</dbReference>
<comment type="similarity">
    <text evidence="5">Belongs to the methyl-accepting chemotaxis (MCP) protein family.</text>
</comment>
<dbReference type="OrthoDB" id="9804712at2"/>
<evidence type="ECO:0000313" key="12">
    <source>
        <dbReference type="Proteomes" id="UP000199668"/>
    </source>
</evidence>
<evidence type="ECO:0000313" key="11">
    <source>
        <dbReference type="EMBL" id="SFM23313.1"/>
    </source>
</evidence>
<feature type="compositionally biased region" description="Basic and acidic residues" evidence="7">
    <location>
        <begin position="323"/>
        <end position="336"/>
    </location>
</feature>
<feature type="compositionally biased region" description="Polar residues" evidence="7">
    <location>
        <begin position="269"/>
        <end position="299"/>
    </location>
</feature>
<dbReference type="Pfam" id="PF12729">
    <property type="entry name" value="4HB_MCP_1"/>
    <property type="match status" value="1"/>
</dbReference>
<dbReference type="CDD" id="cd11386">
    <property type="entry name" value="MCP_signal"/>
    <property type="match status" value="1"/>
</dbReference>
<dbReference type="GO" id="GO:0007165">
    <property type="term" value="P:signal transduction"/>
    <property type="evidence" value="ECO:0007669"/>
    <property type="project" value="UniProtKB-KW"/>
</dbReference>
<dbReference type="PROSITE" id="PS50885">
    <property type="entry name" value="HAMP"/>
    <property type="match status" value="1"/>
</dbReference>
<dbReference type="InterPro" id="IPR024478">
    <property type="entry name" value="HlyB_4HB_MCP"/>
</dbReference>
<dbReference type="Gene3D" id="1.10.287.950">
    <property type="entry name" value="Methyl-accepting chemotaxis protein"/>
    <property type="match status" value="1"/>
</dbReference>
<evidence type="ECO:0000256" key="7">
    <source>
        <dbReference type="SAM" id="MobiDB-lite"/>
    </source>
</evidence>
<evidence type="ECO:0000256" key="3">
    <source>
        <dbReference type="ARBA" id="ARBA00023136"/>
    </source>
</evidence>
<dbReference type="AlphaFoldDB" id="A0A1I4P7H0"/>
<evidence type="ECO:0000256" key="4">
    <source>
        <dbReference type="ARBA" id="ARBA00023224"/>
    </source>
</evidence>
<evidence type="ECO:0000256" key="2">
    <source>
        <dbReference type="ARBA" id="ARBA00022475"/>
    </source>
</evidence>
<gene>
    <name evidence="11" type="ORF">SAMN04488054_12337</name>
</gene>
<dbReference type="SUPFAM" id="SSF58104">
    <property type="entry name" value="Methyl-accepting chemotaxis protein (MCP) signaling domain"/>
    <property type="match status" value="1"/>
</dbReference>
<evidence type="ECO:0000256" key="8">
    <source>
        <dbReference type="SAM" id="Phobius"/>
    </source>
</evidence>
<dbReference type="Pfam" id="PF00015">
    <property type="entry name" value="MCPsignal"/>
    <property type="match status" value="1"/>
</dbReference>
<name>A0A1I4P7H0_9BACI</name>
<keyword evidence="8" id="KW-1133">Transmembrane helix</keyword>
<keyword evidence="3 8" id="KW-0472">Membrane</keyword>
<dbReference type="PANTHER" id="PTHR32089:SF112">
    <property type="entry name" value="LYSOZYME-LIKE PROTEIN-RELATED"/>
    <property type="match status" value="1"/>
</dbReference>
<proteinExistence type="inferred from homology"/>
<accession>A0A1I4P7H0</accession>
<evidence type="ECO:0000256" key="5">
    <source>
        <dbReference type="ARBA" id="ARBA00029447"/>
    </source>
</evidence>
<keyword evidence="2" id="KW-1003">Cell membrane</keyword>
<evidence type="ECO:0000256" key="6">
    <source>
        <dbReference type="PROSITE-ProRule" id="PRU00284"/>
    </source>
</evidence>
<feature type="region of interest" description="Disordered" evidence="7">
    <location>
        <begin position="513"/>
        <end position="540"/>
    </location>
</feature>
<dbReference type="Gene3D" id="6.10.340.10">
    <property type="match status" value="1"/>
</dbReference>
<feature type="transmembrane region" description="Helical" evidence="8">
    <location>
        <begin position="185"/>
        <end position="208"/>
    </location>
</feature>
<feature type="region of interest" description="Disordered" evidence="7">
    <location>
        <begin position="269"/>
        <end position="354"/>
    </location>
</feature>
<feature type="transmembrane region" description="Helical" evidence="8">
    <location>
        <begin position="15"/>
        <end position="37"/>
    </location>
</feature>
<evidence type="ECO:0000256" key="1">
    <source>
        <dbReference type="ARBA" id="ARBA00004236"/>
    </source>
</evidence>
<dbReference type="PANTHER" id="PTHR32089">
    <property type="entry name" value="METHYL-ACCEPTING CHEMOTAXIS PROTEIN MCPB"/>
    <property type="match status" value="1"/>
</dbReference>
<keyword evidence="8" id="KW-0812">Transmembrane</keyword>
<feature type="compositionally biased region" description="Polar residues" evidence="7">
    <location>
        <begin position="531"/>
        <end position="540"/>
    </location>
</feature>
<feature type="domain" description="HAMP" evidence="10">
    <location>
        <begin position="210"/>
        <end position="263"/>
    </location>
</feature>
<evidence type="ECO:0000259" key="10">
    <source>
        <dbReference type="PROSITE" id="PS50885"/>
    </source>
</evidence>
<dbReference type="SMART" id="SM00283">
    <property type="entry name" value="MA"/>
    <property type="match status" value="1"/>
</dbReference>
<organism evidence="11 12">
    <name type="scientific">Salibacterium qingdaonense</name>
    <dbReference type="NCBI Taxonomy" id="266892"/>
    <lineage>
        <taxon>Bacteria</taxon>
        <taxon>Bacillati</taxon>
        <taxon>Bacillota</taxon>
        <taxon>Bacilli</taxon>
        <taxon>Bacillales</taxon>
        <taxon>Bacillaceae</taxon>
    </lineage>
</organism>
<evidence type="ECO:0000259" key="9">
    <source>
        <dbReference type="PROSITE" id="PS50111"/>
    </source>
</evidence>
<dbReference type="InterPro" id="IPR004089">
    <property type="entry name" value="MCPsignal_dom"/>
</dbReference>
<dbReference type="RefSeq" id="WP_090927716.1">
    <property type="nucleotide sequence ID" value="NZ_FOTY01000023.1"/>
</dbReference>
<feature type="compositionally biased region" description="Polar residues" evidence="7">
    <location>
        <begin position="308"/>
        <end position="318"/>
    </location>
</feature>
<reference evidence="11 12" key="1">
    <citation type="submission" date="2016-10" db="EMBL/GenBank/DDBJ databases">
        <authorList>
            <person name="de Groot N.N."/>
        </authorList>
    </citation>
    <scope>NUCLEOTIDE SEQUENCE [LARGE SCALE GENOMIC DNA]</scope>
    <source>
        <strain evidence="11 12">CGMCC 1.6134</strain>
    </source>
</reference>
<comment type="subcellular location">
    <subcellularLocation>
        <location evidence="1">Cell membrane</location>
    </subcellularLocation>
</comment>
<dbReference type="STRING" id="266892.SAMN04488054_12337"/>